<name>A0A1H4JDF7_RHOJO</name>
<evidence type="ECO:0000256" key="8">
    <source>
        <dbReference type="RuleBase" id="RU363032"/>
    </source>
</evidence>
<keyword evidence="2 8" id="KW-0813">Transport</keyword>
<dbReference type="InterPro" id="IPR035906">
    <property type="entry name" value="MetI-like_sf"/>
</dbReference>
<dbReference type="GO" id="GO:0005886">
    <property type="term" value="C:plasma membrane"/>
    <property type="evidence" value="ECO:0007669"/>
    <property type="project" value="UniProtKB-SubCell"/>
</dbReference>
<evidence type="ECO:0000313" key="11">
    <source>
        <dbReference type="Proteomes" id="UP000183407"/>
    </source>
</evidence>
<keyword evidence="3" id="KW-1003">Cell membrane</keyword>
<evidence type="ECO:0000256" key="1">
    <source>
        <dbReference type="ARBA" id="ARBA00004429"/>
    </source>
</evidence>
<dbReference type="Gene3D" id="1.10.3720.10">
    <property type="entry name" value="MetI-like"/>
    <property type="match status" value="1"/>
</dbReference>
<feature type="transmembrane region" description="Helical" evidence="8">
    <location>
        <begin position="101"/>
        <end position="123"/>
    </location>
</feature>
<feature type="transmembrane region" description="Helical" evidence="8">
    <location>
        <begin position="12"/>
        <end position="33"/>
    </location>
</feature>
<feature type="domain" description="ABC transmembrane type-1" evidence="9">
    <location>
        <begin position="63"/>
        <end position="253"/>
    </location>
</feature>
<dbReference type="CDD" id="cd06261">
    <property type="entry name" value="TM_PBP2"/>
    <property type="match status" value="1"/>
</dbReference>
<feature type="transmembrane region" description="Helical" evidence="8">
    <location>
        <begin position="191"/>
        <end position="211"/>
    </location>
</feature>
<evidence type="ECO:0000256" key="2">
    <source>
        <dbReference type="ARBA" id="ARBA00022448"/>
    </source>
</evidence>
<feature type="transmembrane region" description="Helical" evidence="8">
    <location>
        <begin position="69"/>
        <end position="89"/>
    </location>
</feature>
<organism evidence="10 11">
    <name type="scientific">Rhodococcus jostii</name>
    <dbReference type="NCBI Taxonomy" id="132919"/>
    <lineage>
        <taxon>Bacteria</taxon>
        <taxon>Bacillati</taxon>
        <taxon>Actinomycetota</taxon>
        <taxon>Actinomycetes</taxon>
        <taxon>Mycobacteriales</taxon>
        <taxon>Nocardiaceae</taxon>
        <taxon>Rhodococcus</taxon>
    </lineage>
</organism>
<evidence type="ECO:0000259" key="9">
    <source>
        <dbReference type="PROSITE" id="PS50928"/>
    </source>
</evidence>
<sequence length="268" mass="29061">MRFHPWLMLRTALLVLVLAFVTVPMIVVVWTSIQPDIYPAFPPSGLSLRWWSSALTPEWLLPMALSAQIALYSAACAVVVGSAAAYALARGPARGRSLLEGFLASPLLLPEIVISLSVVQLISLLSARELIGPTLLVITHVTIGIPFVLRTVGVSLLGVNPLWERAARDLGASAWRTFATITLPMMKSGMFAGALFAFIVSFNNVELSLFLTTRDSNTLPIRLLQYMEYEYSPTLACVAVTSVVGICLITGVASRFVRLTEFVHGGTK</sequence>
<feature type="transmembrane region" description="Helical" evidence="8">
    <location>
        <begin position="135"/>
        <end position="159"/>
    </location>
</feature>
<dbReference type="SUPFAM" id="SSF161098">
    <property type="entry name" value="MetI-like"/>
    <property type="match status" value="1"/>
</dbReference>
<accession>A0A1H4JDF7</accession>
<dbReference type="PANTHER" id="PTHR43357:SF4">
    <property type="entry name" value="INNER MEMBRANE ABC TRANSPORTER PERMEASE PROTEIN YDCV"/>
    <property type="match status" value="1"/>
</dbReference>
<protein>
    <submittedName>
        <fullName evidence="10">Putative spermidine/putrescine transport system permease protein</fullName>
    </submittedName>
</protein>
<dbReference type="PANTHER" id="PTHR43357">
    <property type="entry name" value="INNER MEMBRANE ABC TRANSPORTER PERMEASE PROTEIN YDCV"/>
    <property type="match status" value="1"/>
</dbReference>
<dbReference type="Proteomes" id="UP000183407">
    <property type="component" value="Unassembled WGS sequence"/>
</dbReference>
<keyword evidence="5 8" id="KW-0812">Transmembrane</keyword>
<evidence type="ECO:0000256" key="3">
    <source>
        <dbReference type="ARBA" id="ARBA00022475"/>
    </source>
</evidence>
<evidence type="ECO:0000256" key="5">
    <source>
        <dbReference type="ARBA" id="ARBA00022692"/>
    </source>
</evidence>
<comment type="similarity">
    <text evidence="8">Belongs to the binding-protein-dependent transport system permease family.</text>
</comment>
<dbReference type="PROSITE" id="PS50928">
    <property type="entry name" value="ABC_TM1"/>
    <property type="match status" value="1"/>
</dbReference>
<evidence type="ECO:0000256" key="6">
    <source>
        <dbReference type="ARBA" id="ARBA00022989"/>
    </source>
</evidence>
<dbReference type="AlphaFoldDB" id="A0A1H4JDF7"/>
<comment type="subcellular location">
    <subcellularLocation>
        <location evidence="1">Cell inner membrane</location>
        <topology evidence="1">Multi-pass membrane protein</topology>
    </subcellularLocation>
    <subcellularLocation>
        <location evidence="8">Cell membrane</location>
        <topology evidence="8">Multi-pass membrane protein</topology>
    </subcellularLocation>
</comment>
<keyword evidence="7 8" id="KW-0472">Membrane</keyword>
<dbReference type="InterPro" id="IPR000515">
    <property type="entry name" value="MetI-like"/>
</dbReference>
<dbReference type="EMBL" id="FNTL01000003">
    <property type="protein sequence ID" value="SEB43648.1"/>
    <property type="molecule type" value="Genomic_DNA"/>
</dbReference>
<gene>
    <name evidence="10" type="ORF">SAMN04490220_0779</name>
</gene>
<evidence type="ECO:0000256" key="4">
    <source>
        <dbReference type="ARBA" id="ARBA00022519"/>
    </source>
</evidence>
<proteinExistence type="inferred from homology"/>
<keyword evidence="4" id="KW-0997">Cell inner membrane</keyword>
<evidence type="ECO:0000256" key="7">
    <source>
        <dbReference type="ARBA" id="ARBA00023136"/>
    </source>
</evidence>
<evidence type="ECO:0000313" key="10">
    <source>
        <dbReference type="EMBL" id="SEB43648.1"/>
    </source>
</evidence>
<feature type="transmembrane region" description="Helical" evidence="8">
    <location>
        <begin position="231"/>
        <end position="253"/>
    </location>
</feature>
<keyword evidence="6 8" id="KW-1133">Transmembrane helix</keyword>
<dbReference type="GO" id="GO:0055085">
    <property type="term" value="P:transmembrane transport"/>
    <property type="evidence" value="ECO:0007669"/>
    <property type="project" value="InterPro"/>
</dbReference>
<dbReference type="Pfam" id="PF00528">
    <property type="entry name" value="BPD_transp_1"/>
    <property type="match status" value="1"/>
</dbReference>
<reference evidence="11" key="1">
    <citation type="submission" date="2016-10" db="EMBL/GenBank/DDBJ databases">
        <authorList>
            <person name="Varghese N."/>
        </authorList>
    </citation>
    <scope>NUCLEOTIDE SEQUENCE [LARGE SCALE GENOMIC DNA]</scope>
    <source>
        <strain evidence="11">DSM 44719</strain>
    </source>
</reference>